<dbReference type="STRING" id="595528.A0A0D2WLG2"/>
<dbReference type="GO" id="GO:0005524">
    <property type="term" value="F:ATP binding"/>
    <property type="evidence" value="ECO:0007669"/>
    <property type="project" value="InterPro"/>
</dbReference>
<dbReference type="OrthoDB" id="410920at2759"/>
<evidence type="ECO:0000259" key="2">
    <source>
        <dbReference type="PROSITE" id="PS50011"/>
    </source>
</evidence>
<dbReference type="AlphaFoldDB" id="A0A0D2WLG2"/>
<dbReference type="Gene3D" id="1.10.510.10">
    <property type="entry name" value="Transferase(Phosphotransferase) domain 1"/>
    <property type="match status" value="2"/>
</dbReference>
<dbReference type="PANTHER" id="PTHR22961">
    <property type="entry name" value="SER/THR PROTEIN KINASE-TRB"/>
    <property type="match status" value="1"/>
</dbReference>
<dbReference type="PANTHER" id="PTHR22961:SF13">
    <property type="entry name" value="TRIBBLES"/>
    <property type="match status" value="1"/>
</dbReference>
<dbReference type="Pfam" id="PF00069">
    <property type="entry name" value="Pkinase"/>
    <property type="match status" value="2"/>
</dbReference>
<keyword evidence="3" id="KW-0808">Transferase</keyword>
<dbReference type="Proteomes" id="UP000008743">
    <property type="component" value="Unassembled WGS sequence"/>
</dbReference>
<dbReference type="GO" id="GO:0032436">
    <property type="term" value="P:positive regulation of proteasomal ubiquitin-dependent protein catabolic process"/>
    <property type="evidence" value="ECO:0007669"/>
    <property type="project" value="TreeGrafter"/>
</dbReference>
<organism evidence="3 4">
    <name type="scientific">Capsaspora owczarzaki (strain ATCC 30864)</name>
    <dbReference type="NCBI Taxonomy" id="595528"/>
    <lineage>
        <taxon>Eukaryota</taxon>
        <taxon>Filasterea</taxon>
        <taxon>Capsaspora</taxon>
    </lineage>
</organism>
<keyword evidence="3" id="KW-0418">Kinase</keyword>
<dbReference type="InterPro" id="IPR024104">
    <property type="entry name" value="Tribbles/Ser_Thr_kinase_40"/>
</dbReference>
<evidence type="ECO:0000313" key="4">
    <source>
        <dbReference type="Proteomes" id="UP000008743"/>
    </source>
</evidence>
<sequence>MTSQPMDIAPSGARTMLRNQENHLHPPDETASMMRMLAPLSSSPPAMAPLSSFIAPMMTTGPYCLWRAAAATAQTLHDGAANNLNPATFPTQPLVAQHDASGLVFPARVLSTVAETSDFLRRESRTIACLTHNPHPNIASVVDVVGAGVQAPMALVYQPVQGTDLHSFLKHGWTFAEDDARHIFAQICATVAHCHSINLVIGDMKLSKIVLTHTHQHQVISNGRQQRAHLGLLHTQPAQTAPATPDAISQLSDPFGGAMGFGAPRSALGHQHTRLAPHAQFAVTEPQKTTLPSCSCNQRLRNMDSSLVFSDMHGGVVSPTIVASCVQLVDLEKAILLEHEAQLVNASETSCSPAYVAPEMLERKPYRGQQADAYSLGIILYTMMRGAYPFSDTSPKALFAKILSGQAPMPSGLSAHGRDLLRRLMHRNPDERLTVAQALNHPWFTESSATNAGLQLAPQVSGVAVRSSCQRGNYSADTRSLRSARSVHAASSVQAATKMNLDDQIVPCMPSKKANPLAGSVSRPLIAAHA</sequence>
<dbReference type="SMART" id="SM00220">
    <property type="entry name" value="S_TKc"/>
    <property type="match status" value="1"/>
</dbReference>
<dbReference type="RefSeq" id="XP_004364816.1">
    <property type="nucleotide sequence ID" value="XM_004364759.2"/>
</dbReference>
<dbReference type="GO" id="GO:0004672">
    <property type="term" value="F:protein kinase activity"/>
    <property type="evidence" value="ECO:0007669"/>
    <property type="project" value="InterPro"/>
</dbReference>
<feature type="region of interest" description="Disordered" evidence="1">
    <location>
        <begin position="1"/>
        <end position="27"/>
    </location>
</feature>
<dbReference type="GO" id="GO:0031434">
    <property type="term" value="F:mitogen-activated protein kinase kinase binding"/>
    <property type="evidence" value="ECO:0007669"/>
    <property type="project" value="TreeGrafter"/>
</dbReference>
<dbReference type="GO" id="GO:0005634">
    <property type="term" value="C:nucleus"/>
    <property type="evidence" value="ECO:0007669"/>
    <property type="project" value="TreeGrafter"/>
</dbReference>
<gene>
    <name evidence="3" type="ORF">CAOG_001948</name>
</gene>
<dbReference type="PhylomeDB" id="A0A0D2WLG2"/>
<dbReference type="PROSITE" id="PS50011">
    <property type="entry name" value="PROTEIN_KINASE_DOM"/>
    <property type="match status" value="1"/>
</dbReference>
<proteinExistence type="predicted"/>
<dbReference type="InterPro" id="IPR011009">
    <property type="entry name" value="Kinase-like_dom_sf"/>
</dbReference>
<evidence type="ECO:0000256" key="1">
    <source>
        <dbReference type="SAM" id="MobiDB-lite"/>
    </source>
</evidence>
<name>A0A0D2WLG2_CAPO3</name>
<dbReference type="SUPFAM" id="SSF56112">
    <property type="entry name" value="Protein kinase-like (PK-like)"/>
    <property type="match status" value="1"/>
</dbReference>
<feature type="domain" description="Protein kinase" evidence="2">
    <location>
        <begin position="70"/>
        <end position="444"/>
    </location>
</feature>
<accession>A0A0D2WLG2</accession>
<evidence type="ECO:0000313" key="3">
    <source>
        <dbReference type="EMBL" id="KJE90678.1"/>
    </source>
</evidence>
<dbReference type="InParanoid" id="A0A0D2WLG2"/>
<dbReference type="eggNOG" id="KOG0583">
    <property type="taxonomic scope" value="Eukaryota"/>
</dbReference>
<protein>
    <submittedName>
        <fullName evidence="3">CAMK/TRBL protein kinase</fullName>
    </submittedName>
</protein>
<dbReference type="InterPro" id="IPR000719">
    <property type="entry name" value="Prot_kinase_dom"/>
</dbReference>
<reference evidence="4" key="1">
    <citation type="submission" date="2011-02" db="EMBL/GenBank/DDBJ databases">
        <title>The Genome Sequence of Capsaspora owczarzaki ATCC 30864.</title>
        <authorList>
            <person name="Russ C."/>
            <person name="Cuomo C."/>
            <person name="Burger G."/>
            <person name="Gray M.W."/>
            <person name="Holland P.W.H."/>
            <person name="King N."/>
            <person name="Lang F.B.F."/>
            <person name="Roger A.J."/>
            <person name="Ruiz-Trillo I."/>
            <person name="Young S.K."/>
            <person name="Zeng Q."/>
            <person name="Gargeya S."/>
            <person name="Alvarado L."/>
            <person name="Berlin A."/>
            <person name="Chapman S.B."/>
            <person name="Chen Z."/>
            <person name="Freedman E."/>
            <person name="Gellesch M."/>
            <person name="Goldberg J."/>
            <person name="Griggs A."/>
            <person name="Gujja S."/>
            <person name="Heilman E."/>
            <person name="Heiman D."/>
            <person name="Howarth C."/>
            <person name="Mehta T."/>
            <person name="Neiman D."/>
            <person name="Pearson M."/>
            <person name="Roberts A."/>
            <person name="Saif S."/>
            <person name="Shea T."/>
            <person name="Shenoy N."/>
            <person name="Sisk P."/>
            <person name="Stolte C."/>
            <person name="Sykes S."/>
            <person name="White J."/>
            <person name="Yandava C."/>
            <person name="Haas B."/>
            <person name="Nusbaum C."/>
            <person name="Birren B."/>
        </authorList>
    </citation>
    <scope>NUCLEOTIDE SEQUENCE</scope>
    <source>
        <strain evidence="4">ATCC 30864</strain>
    </source>
</reference>
<dbReference type="EMBL" id="KE346361">
    <property type="protein sequence ID" value="KJE90678.1"/>
    <property type="molecule type" value="Genomic_DNA"/>
</dbReference>
<keyword evidence="4" id="KW-1185">Reference proteome</keyword>